<gene>
    <name evidence="5" type="ORF">ACFQ2V_04295</name>
</gene>
<evidence type="ECO:0000313" key="5">
    <source>
        <dbReference type="EMBL" id="MFD1053518.1"/>
    </source>
</evidence>
<dbReference type="Proteomes" id="UP001597046">
    <property type="component" value="Unassembled WGS sequence"/>
</dbReference>
<organism evidence="5 6">
    <name type="scientific">Terrabacter terrigena</name>
    <dbReference type="NCBI Taxonomy" id="574718"/>
    <lineage>
        <taxon>Bacteria</taxon>
        <taxon>Bacillati</taxon>
        <taxon>Actinomycetota</taxon>
        <taxon>Actinomycetes</taxon>
        <taxon>Micrococcales</taxon>
        <taxon>Intrasporangiaceae</taxon>
        <taxon>Terrabacter</taxon>
    </lineage>
</organism>
<dbReference type="InterPro" id="IPR002347">
    <property type="entry name" value="SDR_fam"/>
</dbReference>
<name>A0ABW3MTW7_9MICO</name>
<evidence type="ECO:0000256" key="3">
    <source>
        <dbReference type="ARBA" id="ARBA00023027"/>
    </source>
</evidence>
<dbReference type="PRINTS" id="PR00081">
    <property type="entry name" value="GDHRDH"/>
</dbReference>
<dbReference type="SMART" id="SM00822">
    <property type="entry name" value="PKS_KR"/>
    <property type="match status" value="1"/>
</dbReference>
<keyword evidence="2 5" id="KW-0560">Oxidoreductase</keyword>
<dbReference type="InterPro" id="IPR057326">
    <property type="entry name" value="KR_dom"/>
</dbReference>
<accession>A0ABW3MTW7</accession>
<dbReference type="SUPFAM" id="SSF51735">
    <property type="entry name" value="NAD(P)-binding Rossmann-fold domains"/>
    <property type="match status" value="1"/>
</dbReference>
<comment type="similarity">
    <text evidence="1">Belongs to the short-chain dehydrogenases/reductases (SDR) family.</text>
</comment>
<dbReference type="PROSITE" id="PS00061">
    <property type="entry name" value="ADH_SHORT"/>
    <property type="match status" value="1"/>
</dbReference>
<dbReference type="PRINTS" id="PR00080">
    <property type="entry name" value="SDRFAMILY"/>
</dbReference>
<evidence type="ECO:0000259" key="4">
    <source>
        <dbReference type="SMART" id="SM00822"/>
    </source>
</evidence>
<dbReference type="Gene3D" id="3.40.50.720">
    <property type="entry name" value="NAD(P)-binding Rossmann-like Domain"/>
    <property type="match status" value="1"/>
</dbReference>
<dbReference type="GO" id="GO:0016491">
    <property type="term" value="F:oxidoreductase activity"/>
    <property type="evidence" value="ECO:0007669"/>
    <property type="project" value="UniProtKB-KW"/>
</dbReference>
<proteinExistence type="inferred from homology"/>
<sequence length="261" mass="26472">MGRLSGKSCIVTGGGAGIGEAIAIRLAEEGARVAVADIDADAAGRVATRLSGQGAEAFGGRVDVASTAEVSAFVDEAARRFGRLDAIVNNAGVALPGSADGISEDDWDRVVAVNLKGVWAGIKYAIPHLRAAGGGSIVNMASVQALVGFPGWAGYAATKGGIIALTQQAAVEYGAEGIRVNCLAPGTIMTPMNEEIFRTAPDPQALIDDWNSSHALHRFGQPQEVGAAAAFLVSDDSSFVTGVCLRVDGGLAVLGPTGRAN</sequence>
<dbReference type="NCBIfam" id="NF005559">
    <property type="entry name" value="PRK07231.1"/>
    <property type="match status" value="1"/>
</dbReference>
<evidence type="ECO:0000313" key="6">
    <source>
        <dbReference type="Proteomes" id="UP001597046"/>
    </source>
</evidence>
<comment type="caution">
    <text evidence="5">The sequence shown here is derived from an EMBL/GenBank/DDBJ whole genome shotgun (WGS) entry which is preliminary data.</text>
</comment>
<keyword evidence="3" id="KW-0520">NAD</keyword>
<dbReference type="EMBL" id="JBHTKH010000002">
    <property type="protein sequence ID" value="MFD1053518.1"/>
    <property type="molecule type" value="Genomic_DNA"/>
</dbReference>
<keyword evidence="6" id="KW-1185">Reference proteome</keyword>
<dbReference type="InterPro" id="IPR036291">
    <property type="entry name" value="NAD(P)-bd_dom_sf"/>
</dbReference>
<dbReference type="RefSeq" id="WP_386051069.1">
    <property type="nucleotide sequence ID" value="NZ_JBHTKH010000002.1"/>
</dbReference>
<dbReference type="Pfam" id="PF13561">
    <property type="entry name" value="adh_short_C2"/>
    <property type="match status" value="1"/>
</dbReference>
<feature type="domain" description="Ketoreductase" evidence="4">
    <location>
        <begin position="7"/>
        <end position="186"/>
    </location>
</feature>
<dbReference type="EC" id="1.1.1.-" evidence="5"/>
<evidence type="ECO:0000256" key="2">
    <source>
        <dbReference type="ARBA" id="ARBA00023002"/>
    </source>
</evidence>
<evidence type="ECO:0000256" key="1">
    <source>
        <dbReference type="ARBA" id="ARBA00006484"/>
    </source>
</evidence>
<dbReference type="InterPro" id="IPR020904">
    <property type="entry name" value="Sc_DH/Rdtase_CS"/>
</dbReference>
<dbReference type="PANTHER" id="PTHR24321:SF8">
    <property type="entry name" value="ESTRADIOL 17-BETA-DEHYDROGENASE 8-RELATED"/>
    <property type="match status" value="1"/>
</dbReference>
<protein>
    <submittedName>
        <fullName evidence="5">SDR family NAD(P)-dependent oxidoreductase</fullName>
        <ecNumber evidence="5">1.1.1.-</ecNumber>
    </submittedName>
</protein>
<dbReference type="CDD" id="cd05233">
    <property type="entry name" value="SDR_c"/>
    <property type="match status" value="1"/>
</dbReference>
<reference evidence="6" key="1">
    <citation type="journal article" date="2019" name="Int. J. Syst. Evol. Microbiol.">
        <title>The Global Catalogue of Microorganisms (GCM) 10K type strain sequencing project: providing services to taxonomists for standard genome sequencing and annotation.</title>
        <authorList>
            <consortium name="The Broad Institute Genomics Platform"/>
            <consortium name="The Broad Institute Genome Sequencing Center for Infectious Disease"/>
            <person name="Wu L."/>
            <person name="Ma J."/>
        </authorList>
    </citation>
    <scope>NUCLEOTIDE SEQUENCE [LARGE SCALE GENOMIC DNA]</scope>
    <source>
        <strain evidence="6">CCUG 57508</strain>
    </source>
</reference>
<dbReference type="PANTHER" id="PTHR24321">
    <property type="entry name" value="DEHYDROGENASES, SHORT CHAIN"/>
    <property type="match status" value="1"/>
</dbReference>